<protein>
    <submittedName>
        <fullName evidence="2">ParB N-terminal domain-containing protein</fullName>
    </submittedName>
</protein>
<reference evidence="2 3" key="1">
    <citation type="submission" date="2020-06" db="EMBL/GenBank/DDBJ databases">
        <title>REHAB project genomes.</title>
        <authorList>
            <person name="Shaw L.P."/>
        </authorList>
    </citation>
    <scope>NUCLEOTIDE SEQUENCE [LARGE SCALE GENOMIC DNA]</scope>
    <source>
        <strain evidence="2 3">RHBSTW-00092</strain>
    </source>
</reference>
<dbReference type="SMART" id="SM00470">
    <property type="entry name" value="ParB"/>
    <property type="match status" value="1"/>
</dbReference>
<dbReference type="GO" id="GO:0005694">
    <property type="term" value="C:chromosome"/>
    <property type="evidence" value="ECO:0007669"/>
    <property type="project" value="TreeGrafter"/>
</dbReference>
<comment type="caution">
    <text evidence="2">The sequence shown here is derived from an EMBL/GenBank/DDBJ whole genome shotgun (WGS) entry which is preliminary data.</text>
</comment>
<sequence>MNEGKIQMIKASSIKVVLPRSRNKFKHAEITESIDSSGIRKPVTVRKIKDSKFDYALICGQGRLESISNLKEELIPAFVLDVDENTAHIMSLAENMARVLPRAGQQYLRIKEMKEQGLTNKEISVSTGLSVNWITSLTMLIDKGENKLLSAVESGKIPISLAVEIARVDYKDGQEVFIKAFDEGKIKHKDVGKIREILDLRNEGLKGVINTSYKKDKNKKKLTPDELKRLFQENIKEHRSLINKANYLETNLLLVNEIFSDLLKEEEFKNIIQKENLNDIVNIVVKNSTKEH</sequence>
<evidence type="ECO:0000313" key="3">
    <source>
        <dbReference type="Proteomes" id="UP000557483"/>
    </source>
</evidence>
<dbReference type="Proteomes" id="UP000557483">
    <property type="component" value="Unassembled WGS sequence"/>
</dbReference>
<dbReference type="Pfam" id="PF02195">
    <property type="entry name" value="ParB_N"/>
    <property type="match status" value="1"/>
</dbReference>
<dbReference type="SUPFAM" id="SSF109709">
    <property type="entry name" value="KorB DNA-binding domain-like"/>
    <property type="match status" value="1"/>
</dbReference>
<gene>
    <name evidence="2" type="ORF">HV064_09940</name>
</gene>
<dbReference type="InterPro" id="IPR036086">
    <property type="entry name" value="ParB/Sulfiredoxin_sf"/>
</dbReference>
<dbReference type="RefSeq" id="WP_064343337.1">
    <property type="nucleotide sequence ID" value="NZ_CP056760.1"/>
</dbReference>
<name>A0A839CDQ5_9ENTR</name>
<dbReference type="PANTHER" id="PTHR33375:SF1">
    <property type="entry name" value="CHROMOSOME-PARTITIONING PROTEIN PARB-RELATED"/>
    <property type="match status" value="1"/>
</dbReference>
<dbReference type="Gene3D" id="3.90.1530.30">
    <property type="match status" value="1"/>
</dbReference>
<dbReference type="EMBL" id="JABXRN010000001">
    <property type="protein sequence ID" value="MBA8124215.1"/>
    <property type="molecule type" value="Genomic_DNA"/>
</dbReference>
<feature type="domain" description="ParB-like N-terminal" evidence="1">
    <location>
        <begin position="7"/>
        <end position="96"/>
    </location>
</feature>
<accession>A0A839CDQ5</accession>
<dbReference type="PANTHER" id="PTHR33375">
    <property type="entry name" value="CHROMOSOME-PARTITIONING PROTEIN PARB-RELATED"/>
    <property type="match status" value="1"/>
</dbReference>
<dbReference type="Gene3D" id="1.10.10.2830">
    <property type="match status" value="1"/>
</dbReference>
<proteinExistence type="predicted"/>
<dbReference type="AlphaFoldDB" id="A0A839CDQ5"/>
<evidence type="ECO:0000313" key="2">
    <source>
        <dbReference type="EMBL" id="MBA8124215.1"/>
    </source>
</evidence>
<evidence type="ECO:0000259" key="1">
    <source>
        <dbReference type="SMART" id="SM00470"/>
    </source>
</evidence>
<organism evidence="2 3">
    <name type="scientific">Klebsiella grimontii</name>
    <dbReference type="NCBI Taxonomy" id="2058152"/>
    <lineage>
        <taxon>Bacteria</taxon>
        <taxon>Pseudomonadati</taxon>
        <taxon>Pseudomonadota</taxon>
        <taxon>Gammaproteobacteria</taxon>
        <taxon>Enterobacterales</taxon>
        <taxon>Enterobacteriaceae</taxon>
        <taxon>Klebsiella/Raoultella group</taxon>
        <taxon>Klebsiella</taxon>
    </lineage>
</organism>
<dbReference type="InterPro" id="IPR050336">
    <property type="entry name" value="Chromosome_partition/occlusion"/>
</dbReference>
<dbReference type="SUPFAM" id="SSF110849">
    <property type="entry name" value="ParB/Sulfiredoxin"/>
    <property type="match status" value="1"/>
</dbReference>
<dbReference type="GO" id="GO:0007059">
    <property type="term" value="P:chromosome segregation"/>
    <property type="evidence" value="ECO:0007669"/>
    <property type="project" value="TreeGrafter"/>
</dbReference>
<dbReference type="InterPro" id="IPR003115">
    <property type="entry name" value="ParB_N"/>
</dbReference>